<dbReference type="OrthoDB" id="3365698at2759"/>
<gene>
    <name evidence="2" type="ORF">H1R20_g9716</name>
</gene>
<accession>A0A9W8MCY1</accession>
<proteinExistence type="predicted"/>
<evidence type="ECO:0000256" key="1">
    <source>
        <dbReference type="SAM" id="MobiDB-lite"/>
    </source>
</evidence>
<evidence type="ECO:0000313" key="3">
    <source>
        <dbReference type="Proteomes" id="UP001140091"/>
    </source>
</evidence>
<evidence type="ECO:0008006" key="4">
    <source>
        <dbReference type="Google" id="ProtNLM"/>
    </source>
</evidence>
<dbReference type="EMBL" id="JANBPK010000999">
    <property type="protein sequence ID" value="KAJ2927380.1"/>
    <property type="molecule type" value="Genomic_DNA"/>
</dbReference>
<dbReference type="AlphaFoldDB" id="A0A9W8MCY1"/>
<evidence type="ECO:0000313" key="2">
    <source>
        <dbReference type="EMBL" id="KAJ2927380.1"/>
    </source>
</evidence>
<organism evidence="2 3">
    <name type="scientific">Candolleomyces eurysporus</name>
    <dbReference type="NCBI Taxonomy" id="2828524"/>
    <lineage>
        <taxon>Eukaryota</taxon>
        <taxon>Fungi</taxon>
        <taxon>Dikarya</taxon>
        <taxon>Basidiomycota</taxon>
        <taxon>Agaricomycotina</taxon>
        <taxon>Agaricomycetes</taxon>
        <taxon>Agaricomycetidae</taxon>
        <taxon>Agaricales</taxon>
        <taxon>Agaricineae</taxon>
        <taxon>Psathyrellaceae</taxon>
        <taxon>Candolleomyces</taxon>
    </lineage>
</organism>
<dbReference type="SUPFAM" id="SSF52047">
    <property type="entry name" value="RNI-like"/>
    <property type="match status" value="1"/>
</dbReference>
<dbReference type="InterPro" id="IPR032675">
    <property type="entry name" value="LRR_dom_sf"/>
</dbReference>
<sequence>MNCFPVLESLYFGYNADDGCNVAILDGHSSLIKMHLHLVPVRPDIYFSKLGRFSNLQELTLVMNGSVPLSNNVSTCSFPHLQKLVIRNACSFTLFSKIEVHSLRFLHIDTAFYPEAPPSLIERLQQCLWNTFPKLLGFLQDAGSNIQEFDIRCWFLQDNDALRHLLERLPSVRRLCLDTWFTDGSDSPAASASDNVEEQAPAGVVDVVYNQALLLPQLRAICLHYTLYKRWATNAVPFARSPPGWRSLLAFLRSRNSIPEASGIGVAGAATEGSEHSSSTGRTSKPNLVVFLPDLEGVKGVDDAQLQALESIRELDGVSIAIESVRSCNVGR</sequence>
<keyword evidence="3" id="KW-1185">Reference proteome</keyword>
<comment type="caution">
    <text evidence="2">The sequence shown here is derived from an EMBL/GenBank/DDBJ whole genome shotgun (WGS) entry which is preliminary data.</text>
</comment>
<feature type="non-terminal residue" evidence="2">
    <location>
        <position position="332"/>
    </location>
</feature>
<dbReference type="Proteomes" id="UP001140091">
    <property type="component" value="Unassembled WGS sequence"/>
</dbReference>
<dbReference type="Gene3D" id="3.80.10.10">
    <property type="entry name" value="Ribonuclease Inhibitor"/>
    <property type="match status" value="1"/>
</dbReference>
<protein>
    <recommendedName>
        <fullName evidence="4">F-box domain-containing protein</fullName>
    </recommendedName>
</protein>
<feature type="compositionally biased region" description="Polar residues" evidence="1">
    <location>
        <begin position="276"/>
        <end position="285"/>
    </location>
</feature>
<name>A0A9W8MCY1_9AGAR</name>
<reference evidence="2" key="1">
    <citation type="submission" date="2022-06" db="EMBL/GenBank/DDBJ databases">
        <title>Genome Sequence of Candolleomyces eurysporus.</title>
        <authorList>
            <person name="Buettner E."/>
        </authorList>
    </citation>
    <scope>NUCLEOTIDE SEQUENCE</scope>
    <source>
        <strain evidence="2">VTCC 930004</strain>
    </source>
</reference>
<feature type="region of interest" description="Disordered" evidence="1">
    <location>
        <begin position="266"/>
        <end position="285"/>
    </location>
</feature>